<dbReference type="PANTHER" id="PTHR23162:SF10">
    <property type="entry name" value="FI13205P"/>
    <property type="match status" value="1"/>
</dbReference>
<dbReference type="EMBL" id="OU893333">
    <property type="protein sequence ID" value="CAH0756093.1"/>
    <property type="molecule type" value="Genomic_DNA"/>
</dbReference>
<keyword evidence="5" id="KW-0206">Cytoskeleton</keyword>
<keyword evidence="8" id="KW-1185">Reference proteome</keyword>
<feature type="coiled-coil region" evidence="6">
    <location>
        <begin position="153"/>
        <end position="281"/>
    </location>
</feature>
<gene>
    <name evidence="7" type="ORF">DIATSA_LOCUS6776</name>
</gene>
<reference evidence="7" key="2">
    <citation type="submission" date="2022-10" db="EMBL/GenBank/DDBJ databases">
        <authorList>
            <consortium name="ENA_rothamsted_submissions"/>
            <consortium name="culmorum"/>
            <person name="King R."/>
        </authorList>
    </citation>
    <scope>NUCLEOTIDE SEQUENCE</scope>
</reference>
<keyword evidence="4 6" id="KW-0175">Coiled coil</keyword>
<dbReference type="OrthoDB" id="413404at2759"/>
<evidence type="ECO:0000256" key="2">
    <source>
        <dbReference type="ARBA" id="ARBA00009316"/>
    </source>
</evidence>
<dbReference type="GO" id="GO:1902017">
    <property type="term" value="P:regulation of cilium assembly"/>
    <property type="evidence" value="ECO:0007669"/>
    <property type="project" value="TreeGrafter"/>
</dbReference>
<evidence type="ECO:0000256" key="4">
    <source>
        <dbReference type="ARBA" id="ARBA00023054"/>
    </source>
</evidence>
<reference evidence="7" key="1">
    <citation type="submission" date="2021-12" db="EMBL/GenBank/DDBJ databases">
        <authorList>
            <person name="King R."/>
        </authorList>
    </citation>
    <scope>NUCLEOTIDE SEQUENCE</scope>
</reference>
<dbReference type="GO" id="GO:0005813">
    <property type="term" value="C:centrosome"/>
    <property type="evidence" value="ECO:0007669"/>
    <property type="project" value="UniProtKB-SubCell"/>
</dbReference>
<evidence type="ECO:0000313" key="7">
    <source>
        <dbReference type="EMBL" id="CAH0756093.1"/>
    </source>
</evidence>
<protein>
    <submittedName>
        <fullName evidence="7">Uncharacterized protein</fullName>
    </submittedName>
</protein>
<dbReference type="InterPro" id="IPR026099">
    <property type="entry name" value="Odf2-rel"/>
</dbReference>
<evidence type="ECO:0000256" key="6">
    <source>
        <dbReference type="SAM" id="Coils"/>
    </source>
</evidence>
<comment type="similarity">
    <text evidence="2">Belongs to the ODF2 family.</text>
</comment>
<name>A0A9P0C619_9NEOP</name>
<proteinExistence type="inferred from homology"/>
<feature type="coiled-coil region" evidence="6">
    <location>
        <begin position="58"/>
        <end position="106"/>
    </location>
</feature>
<evidence type="ECO:0000256" key="1">
    <source>
        <dbReference type="ARBA" id="ARBA00004300"/>
    </source>
</evidence>
<sequence length="284" mass="33456">MLRTELLKKKEELEKERCQHREVQNKLRELEMKFEGLATHTNMLLGSKEQAFEQEVNVRALKQCYREAREEIDELRLLMKEQNEQLQDYRVKYLQAQQLVEEQRRQMDMMDMDNTRISEQINLEIQKVKIKFQEKLQELAPIPDLLKATQMRLKDAQQAQAIAEHNAEQLARELNCAREKVHVLLHNSLKAPEKPPERGGDEKQLALAQQRITQLTENNMALKSEVERLKANVIRMEESVLANEKRLQEKMHECAQIGGELDRARDEAARALQRANDRTETIRK</sequence>
<organism evidence="7 8">
    <name type="scientific">Diatraea saccharalis</name>
    <name type="common">sugarcane borer</name>
    <dbReference type="NCBI Taxonomy" id="40085"/>
    <lineage>
        <taxon>Eukaryota</taxon>
        <taxon>Metazoa</taxon>
        <taxon>Ecdysozoa</taxon>
        <taxon>Arthropoda</taxon>
        <taxon>Hexapoda</taxon>
        <taxon>Insecta</taxon>
        <taxon>Pterygota</taxon>
        <taxon>Neoptera</taxon>
        <taxon>Endopterygota</taxon>
        <taxon>Lepidoptera</taxon>
        <taxon>Glossata</taxon>
        <taxon>Ditrysia</taxon>
        <taxon>Pyraloidea</taxon>
        <taxon>Crambidae</taxon>
        <taxon>Crambinae</taxon>
        <taxon>Diatraea</taxon>
    </lineage>
</organism>
<comment type="subcellular location">
    <subcellularLocation>
        <location evidence="1">Cytoplasm</location>
        <location evidence="1">Cytoskeleton</location>
        <location evidence="1">Microtubule organizing center</location>
        <location evidence="1">Centrosome</location>
    </subcellularLocation>
</comment>
<dbReference type="Proteomes" id="UP001153714">
    <property type="component" value="Chromosome 2"/>
</dbReference>
<evidence type="ECO:0000256" key="3">
    <source>
        <dbReference type="ARBA" id="ARBA00022490"/>
    </source>
</evidence>
<dbReference type="AlphaFoldDB" id="A0A9P0C619"/>
<dbReference type="PANTHER" id="PTHR23162">
    <property type="entry name" value="OUTER DENSE FIBER OF SPERM TAILS 2"/>
    <property type="match status" value="1"/>
</dbReference>
<accession>A0A9P0C619</accession>
<evidence type="ECO:0000256" key="5">
    <source>
        <dbReference type="ARBA" id="ARBA00023212"/>
    </source>
</evidence>
<feature type="coiled-coil region" evidence="6">
    <location>
        <begin position="6"/>
        <end position="33"/>
    </location>
</feature>
<keyword evidence="3" id="KW-0963">Cytoplasm</keyword>
<evidence type="ECO:0000313" key="8">
    <source>
        <dbReference type="Proteomes" id="UP001153714"/>
    </source>
</evidence>